<dbReference type="OrthoDB" id="764352at2"/>
<dbReference type="Proteomes" id="UP000199045">
    <property type="component" value="Unassembled WGS sequence"/>
</dbReference>
<reference evidence="4" key="1">
    <citation type="submission" date="2016-10" db="EMBL/GenBank/DDBJ databases">
        <authorList>
            <person name="Varghese N."/>
            <person name="Submissions S."/>
        </authorList>
    </citation>
    <scope>NUCLEOTIDE SEQUENCE [LARGE SCALE GENOMIC DNA]</scope>
    <source>
        <strain evidence="4">DSM 527</strain>
    </source>
</reference>
<protein>
    <submittedName>
        <fullName evidence="3">Glycosyltransferase, MGT family</fullName>
    </submittedName>
</protein>
<dbReference type="InterPro" id="IPR050426">
    <property type="entry name" value="Glycosyltransferase_28"/>
</dbReference>
<dbReference type="GO" id="GO:0017000">
    <property type="term" value="P:antibiotic biosynthetic process"/>
    <property type="evidence" value="ECO:0007669"/>
    <property type="project" value="UniProtKB-ARBA"/>
</dbReference>
<dbReference type="PROSITE" id="PS00375">
    <property type="entry name" value="UDPGT"/>
    <property type="match status" value="1"/>
</dbReference>
<name>A0A1G7XBB7_CHIFI</name>
<dbReference type="SUPFAM" id="SSF53756">
    <property type="entry name" value="UDP-Glycosyltransferase/glycogen phosphorylase"/>
    <property type="match status" value="1"/>
</dbReference>
<dbReference type="EMBL" id="FNBN01000006">
    <property type="protein sequence ID" value="SDG81367.1"/>
    <property type="molecule type" value="Genomic_DNA"/>
</dbReference>
<keyword evidence="2" id="KW-0328">Glycosyltransferase</keyword>
<gene>
    <name evidence="3" type="ORF">SAMN04488121_106377</name>
</gene>
<dbReference type="Pfam" id="PF00201">
    <property type="entry name" value="UDPGT"/>
    <property type="match status" value="1"/>
</dbReference>
<dbReference type="PANTHER" id="PTHR48050">
    <property type="entry name" value="STEROL 3-BETA-GLUCOSYLTRANSFERASE"/>
    <property type="match status" value="1"/>
</dbReference>
<comment type="similarity">
    <text evidence="2">Belongs to the UDP-glycosyltransferase family.</text>
</comment>
<evidence type="ECO:0000313" key="3">
    <source>
        <dbReference type="EMBL" id="SDG81367.1"/>
    </source>
</evidence>
<evidence type="ECO:0000256" key="2">
    <source>
        <dbReference type="RuleBase" id="RU003718"/>
    </source>
</evidence>
<organism evidence="3 4">
    <name type="scientific">Chitinophaga filiformis</name>
    <name type="common">Myxococcus filiformis</name>
    <name type="synonym">Flexibacter filiformis</name>
    <dbReference type="NCBI Taxonomy" id="104663"/>
    <lineage>
        <taxon>Bacteria</taxon>
        <taxon>Pseudomonadati</taxon>
        <taxon>Bacteroidota</taxon>
        <taxon>Chitinophagia</taxon>
        <taxon>Chitinophagales</taxon>
        <taxon>Chitinophagaceae</taxon>
        <taxon>Chitinophaga</taxon>
    </lineage>
</organism>
<dbReference type="InterPro" id="IPR002213">
    <property type="entry name" value="UDP_glucos_trans"/>
</dbReference>
<accession>A0A1G7XBB7</accession>
<proteinExistence type="inferred from homology"/>
<dbReference type="RefSeq" id="WP_089835415.1">
    <property type="nucleotide sequence ID" value="NZ_FNBN01000006.1"/>
</dbReference>
<dbReference type="STRING" id="104663.SAMN04488121_106377"/>
<dbReference type="CDD" id="cd03784">
    <property type="entry name" value="GT1_Gtf-like"/>
    <property type="match status" value="1"/>
</dbReference>
<dbReference type="InterPro" id="IPR035595">
    <property type="entry name" value="UDP_glycos_trans_CS"/>
</dbReference>
<keyword evidence="1 2" id="KW-0808">Transferase</keyword>
<evidence type="ECO:0000256" key="1">
    <source>
        <dbReference type="ARBA" id="ARBA00022679"/>
    </source>
</evidence>
<dbReference type="GO" id="GO:0008194">
    <property type="term" value="F:UDP-glycosyltransferase activity"/>
    <property type="evidence" value="ECO:0007669"/>
    <property type="project" value="InterPro"/>
</dbReference>
<sequence length="399" mass="44332">MSKFMFVVPPFFGHISPTLSVGGSLLAKGHEVIWVGLKELAAEHIPAGGRFIVPHAELAEYQPAIQTILRMQDDGPNLSGVETLKLALEGTYIPFARYMLPGVSRIADEFRPDVIVSDCITFAGAICAHLKDIPCVTTTPVPPDVTGDAMQSPKIFEWQHNLIRNLQYELGVYTDEYVIHSREMNMVFTSAEFAGSKDPLPHLKFVGPVKGRPNNTPFDWDRLSRATSPKVFVSLGTLLVDIRKEFFQKLIDAFAGEPLTIVAATDPAIFPEWPDNFIVQGFVPQSQLMPEMNAVICHGGFNTVNDAFLNGLPMLITPIAYDHFHTASLIENAGCGIKLRYKRLRVPDLKTAMWEVLNNPKYKQAAQHIRNTFIQAGGNDKAVELLETFAQERTRTLSV</sequence>
<dbReference type="AlphaFoldDB" id="A0A1G7XBB7"/>
<dbReference type="Gene3D" id="3.40.50.2000">
    <property type="entry name" value="Glycogen Phosphorylase B"/>
    <property type="match status" value="2"/>
</dbReference>
<evidence type="ECO:0000313" key="4">
    <source>
        <dbReference type="Proteomes" id="UP000199045"/>
    </source>
</evidence>
<dbReference type="PANTHER" id="PTHR48050:SF13">
    <property type="entry name" value="STEROL 3-BETA-GLUCOSYLTRANSFERASE UGT80A2"/>
    <property type="match status" value="1"/>
</dbReference>